<dbReference type="InterPro" id="IPR045038">
    <property type="entry name" value="AIG2-like"/>
</dbReference>
<comment type="similarity">
    <text evidence="1">Belongs to the gamma-glutamylcyclotransferase family.</text>
</comment>
<evidence type="ECO:0000256" key="1">
    <source>
        <dbReference type="ARBA" id="ARBA00008861"/>
    </source>
</evidence>
<reference evidence="6 7" key="1">
    <citation type="submission" date="2017-05" db="EMBL/GenBank/DDBJ databases">
        <title>Genome sequence for an aflatoxigenic pathogen of Argentinian peanut, Aspergillus arachidicola.</title>
        <authorList>
            <person name="Moore G."/>
            <person name="Beltz S.B."/>
            <person name="Mack B.M."/>
        </authorList>
    </citation>
    <scope>NUCLEOTIDE SEQUENCE [LARGE SCALE GENOMIC DNA]</scope>
    <source>
        <strain evidence="6 7">CBS 117610</strain>
    </source>
</reference>
<sequence>MGDHVLFFYGIPQTSLSTMHSSYNPTIPNPHVSNTSKPQSTPPTKPPNQRSTQANKPKPNNFPKGTLMAPQILHRVIHGSPNPEPWQKALLTFRPAILHGYRRHRVRGADYPGIVPAKPTTREPGRDSNANGMAAVLGTVVSGLTDGDIHRLDIFEGTEYEKGKVKVRILRESLGGKDGELDGKDTDRHLMDVLDAAGAEFADEGEEVEAVTYVYVAGESKLEDGEWDFEAFKRDKMAWWVGADESEW</sequence>
<dbReference type="Gene3D" id="3.10.490.10">
    <property type="entry name" value="Gamma-glutamyl cyclotransferase-like"/>
    <property type="match status" value="1"/>
</dbReference>
<dbReference type="GO" id="GO:0016740">
    <property type="term" value="F:transferase activity"/>
    <property type="evidence" value="ECO:0007669"/>
    <property type="project" value="UniProtKB-KW"/>
</dbReference>
<keyword evidence="2" id="KW-0808">Transferase</keyword>
<dbReference type="EMBL" id="NEXV01000221">
    <property type="protein sequence ID" value="PIG86805.1"/>
    <property type="molecule type" value="Genomic_DNA"/>
</dbReference>
<gene>
    <name evidence="6" type="ORF">AARAC_002951</name>
</gene>
<dbReference type="Pfam" id="PF06094">
    <property type="entry name" value="GGACT"/>
    <property type="match status" value="1"/>
</dbReference>
<proteinExistence type="inferred from homology"/>
<comment type="caution">
    <text evidence="6">The sequence shown here is derived from an EMBL/GenBank/DDBJ whole genome shotgun (WGS) entry which is preliminary data.</text>
</comment>
<dbReference type="CDD" id="cd06661">
    <property type="entry name" value="GGCT_like"/>
    <property type="match status" value="1"/>
</dbReference>
<dbReference type="AlphaFoldDB" id="A0A2G7G2K0"/>
<protein>
    <recommendedName>
        <fullName evidence="3">Putative gamma-glutamylcyclotransferase</fullName>
    </recommendedName>
</protein>
<evidence type="ECO:0000313" key="6">
    <source>
        <dbReference type="EMBL" id="PIG86805.1"/>
    </source>
</evidence>
<organism evidence="6 7">
    <name type="scientific">Aspergillus arachidicola</name>
    <dbReference type="NCBI Taxonomy" id="656916"/>
    <lineage>
        <taxon>Eukaryota</taxon>
        <taxon>Fungi</taxon>
        <taxon>Dikarya</taxon>
        <taxon>Ascomycota</taxon>
        <taxon>Pezizomycotina</taxon>
        <taxon>Eurotiomycetes</taxon>
        <taxon>Eurotiomycetidae</taxon>
        <taxon>Eurotiales</taxon>
        <taxon>Aspergillaceae</taxon>
        <taxon>Aspergillus</taxon>
        <taxon>Aspergillus subgen. Circumdati</taxon>
    </lineage>
</organism>
<evidence type="ECO:0000313" key="7">
    <source>
        <dbReference type="Proteomes" id="UP000231358"/>
    </source>
</evidence>
<evidence type="ECO:0000256" key="3">
    <source>
        <dbReference type="ARBA" id="ARBA00030602"/>
    </source>
</evidence>
<evidence type="ECO:0000259" key="5">
    <source>
        <dbReference type="Pfam" id="PF06094"/>
    </source>
</evidence>
<feature type="domain" description="Gamma-glutamylcyclotransferase AIG2-like" evidence="5">
    <location>
        <begin position="65"/>
        <end position="227"/>
    </location>
</feature>
<dbReference type="InterPro" id="IPR036568">
    <property type="entry name" value="GGCT-like_sf"/>
</dbReference>
<evidence type="ECO:0000256" key="2">
    <source>
        <dbReference type="ARBA" id="ARBA00022679"/>
    </source>
</evidence>
<evidence type="ECO:0000256" key="4">
    <source>
        <dbReference type="SAM" id="MobiDB-lite"/>
    </source>
</evidence>
<dbReference type="PANTHER" id="PTHR31544">
    <property type="entry name" value="AIG2-LIKE PROTEIN D"/>
    <property type="match status" value="1"/>
</dbReference>
<dbReference type="InterPro" id="IPR013024">
    <property type="entry name" value="GGCT-like"/>
</dbReference>
<accession>A0A2G7G2K0</accession>
<dbReference type="SUPFAM" id="SSF110857">
    <property type="entry name" value="Gamma-glutamyl cyclotransferase-like"/>
    <property type="match status" value="1"/>
</dbReference>
<dbReference type="InterPro" id="IPR009288">
    <property type="entry name" value="AIG2-like_dom"/>
</dbReference>
<dbReference type="Proteomes" id="UP000231358">
    <property type="component" value="Unassembled WGS sequence"/>
</dbReference>
<name>A0A2G7G2K0_9EURO</name>
<feature type="region of interest" description="Disordered" evidence="4">
    <location>
        <begin position="20"/>
        <end position="66"/>
    </location>
</feature>
<keyword evidence="7" id="KW-1185">Reference proteome</keyword>
<dbReference type="PANTHER" id="PTHR31544:SF2">
    <property type="entry name" value="AIG2-LIKE PROTEIN D"/>
    <property type="match status" value="1"/>
</dbReference>